<gene>
    <name evidence="4" type="primary">capM2</name>
    <name evidence="4" type="ORF">Ljor_0277</name>
</gene>
<dbReference type="AlphaFoldDB" id="A0A0W0VFX7"/>
<organism evidence="4 5">
    <name type="scientific">Legionella jordanis</name>
    <dbReference type="NCBI Taxonomy" id="456"/>
    <lineage>
        <taxon>Bacteria</taxon>
        <taxon>Pseudomonadati</taxon>
        <taxon>Pseudomonadota</taxon>
        <taxon>Gammaproteobacteria</taxon>
        <taxon>Legionellales</taxon>
        <taxon>Legionellaceae</taxon>
        <taxon>Legionella</taxon>
    </lineage>
</organism>
<dbReference type="Proteomes" id="UP000055035">
    <property type="component" value="Unassembled WGS sequence"/>
</dbReference>
<protein>
    <submittedName>
        <fullName evidence="4">CapM protein, capsular polysaccharide biosynthesis</fullName>
    </submittedName>
</protein>
<evidence type="ECO:0000313" key="5">
    <source>
        <dbReference type="Proteomes" id="UP000055035"/>
    </source>
</evidence>
<reference evidence="4 5" key="1">
    <citation type="submission" date="2015-11" db="EMBL/GenBank/DDBJ databases">
        <title>Genomic analysis of 38 Legionella species identifies large and diverse effector repertoires.</title>
        <authorList>
            <person name="Burstein D."/>
            <person name="Amaro F."/>
            <person name="Zusman T."/>
            <person name="Lifshitz Z."/>
            <person name="Cohen O."/>
            <person name="Gilbert J.A."/>
            <person name="Pupko T."/>
            <person name="Shuman H.A."/>
            <person name="Segal G."/>
        </authorList>
    </citation>
    <scope>NUCLEOTIDE SEQUENCE [LARGE SCALE GENOMIC DNA]</scope>
    <source>
        <strain evidence="4 5">BL-540</strain>
    </source>
</reference>
<dbReference type="InterPro" id="IPR001296">
    <property type="entry name" value="Glyco_trans_1"/>
</dbReference>
<evidence type="ECO:0000256" key="1">
    <source>
        <dbReference type="ARBA" id="ARBA00022679"/>
    </source>
</evidence>
<evidence type="ECO:0000259" key="3">
    <source>
        <dbReference type="Pfam" id="PF13439"/>
    </source>
</evidence>
<dbReference type="OrthoDB" id="9764577at2"/>
<dbReference type="GO" id="GO:0016757">
    <property type="term" value="F:glycosyltransferase activity"/>
    <property type="evidence" value="ECO:0007669"/>
    <property type="project" value="InterPro"/>
</dbReference>
<keyword evidence="1" id="KW-0808">Transferase</keyword>
<dbReference type="Pfam" id="PF00534">
    <property type="entry name" value="Glycos_transf_1"/>
    <property type="match status" value="1"/>
</dbReference>
<dbReference type="Gene3D" id="3.40.50.2000">
    <property type="entry name" value="Glycogen Phosphorylase B"/>
    <property type="match status" value="2"/>
</dbReference>
<feature type="domain" description="Glycosyltransferase subfamily 4-like N-terminal" evidence="3">
    <location>
        <begin position="14"/>
        <end position="182"/>
    </location>
</feature>
<dbReference type="PANTHER" id="PTHR46401">
    <property type="entry name" value="GLYCOSYLTRANSFERASE WBBK-RELATED"/>
    <property type="match status" value="1"/>
</dbReference>
<dbReference type="InterPro" id="IPR028098">
    <property type="entry name" value="Glyco_trans_4-like_N"/>
</dbReference>
<dbReference type="SUPFAM" id="SSF53756">
    <property type="entry name" value="UDP-Glycosyltransferase/glycogen phosphorylase"/>
    <property type="match status" value="1"/>
</dbReference>
<dbReference type="STRING" id="456.Ljor_0277"/>
<dbReference type="PANTHER" id="PTHR46401:SF2">
    <property type="entry name" value="GLYCOSYLTRANSFERASE WBBK-RELATED"/>
    <property type="match status" value="1"/>
</dbReference>
<comment type="caution">
    <text evidence="4">The sequence shown here is derived from an EMBL/GenBank/DDBJ whole genome shotgun (WGS) entry which is preliminary data.</text>
</comment>
<dbReference type="Pfam" id="PF13439">
    <property type="entry name" value="Glyco_transf_4"/>
    <property type="match status" value="1"/>
</dbReference>
<dbReference type="GO" id="GO:0009103">
    <property type="term" value="P:lipopolysaccharide biosynthetic process"/>
    <property type="evidence" value="ECO:0007669"/>
    <property type="project" value="TreeGrafter"/>
</dbReference>
<name>A0A0W0VFX7_9GAMM</name>
<dbReference type="PATRIC" id="fig|456.5.peg.294"/>
<feature type="domain" description="Glycosyl transferase family 1" evidence="2">
    <location>
        <begin position="188"/>
        <end position="332"/>
    </location>
</feature>
<dbReference type="RefSeq" id="WP_058469854.1">
    <property type="nucleotide sequence ID" value="NZ_CAAAIC010000005.1"/>
</dbReference>
<dbReference type="EMBL" id="LNYJ01000003">
    <property type="protein sequence ID" value="KTD19054.1"/>
    <property type="molecule type" value="Genomic_DNA"/>
</dbReference>
<dbReference type="CDD" id="cd03801">
    <property type="entry name" value="GT4_PimA-like"/>
    <property type="match status" value="1"/>
</dbReference>
<proteinExistence type="predicted"/>
<sequence>MEDKIKILMTADTVGGVWTYALSLCKGLLNYNAEIHLMTMGGNPDKQQLEEANRLSNVYLYCSDYKLEWMDDPWADVKLAAEWIKSVYDKINPDIIHFNNFVDVNHNWSCPVITVFHSCVHTWWRAVKGEDAPPEWENYKQLVKKSISSSDIVIAPSRAILNEAQAVYGKIPSSKVIYNGSDFWLSEQSREKEPFILTAGRVWDEAKNIYALSEIADELDWPVYIAGNNINPSNAKVKIPENVHFLGPLSHQDLQVYMQRAAIFVMPARYEPFGLAVLEAAQAGCALVLGQIKTLEEIWQDTAVYVPPYDPAKLLRTLNHLIQDKELRSKLSSLTSLRSKNFTQEKMVREYQSLYKELLRQKEFNHMVSA</sequence>
<keyword evidence="5" id="KW-1185">Reference proteome</keyword>
<evidence type="ECO:0000259" key="2">
    <source>
        <dbReference type="Pfam" id="PF00534"/>
    </source>
</evidence>
<accession>A0A0W0VFX7</accession>
<evidence type="ECO:0000313" key="4">
    <source>
        <dbReference type="EMBL" id="KTD19054.1"/>
    </source>
</evidence>